<proteinExistence type="predicted"/>
<protein>
    <submittedName>
        <fullName evidence="2">Uncharacterized protein</fullName>
    </submittedName>
</protein>
<dbReference type="EMBL" id="MN738914">
    <property type="protein sequence ID" value="QHT30946.1"/>
    <property type="molecule type" value="Genomic_DNA"/>
</dbReference>
<sequence length="327" mass="36912">MATMNISSKQMESKLYAMVSCLADNYGFDTDAAFEFVRWETDVDHVGEFLNMVKTDVEKPTKMIKEDTDLNEKIDTCKKNIALWTKKMDGNFKDDDAKAKHSDKLEKEKSKLEKLEKKLPPPEPVKVTSKKAGSKKAEPVKTEAKEKRIKRFSPVMAGQLKSALESVKVEMTDKLKKEFQQYVEDLTDDDFRREGFADHMRSFAKLKAPAAEDEESSDEELISEIDKLTSVEMPSSAGPNVVDISLKDLQAINMTATIDPPGTFWDADNGRFVKGPEADDDEDFEEITFEGTEYVVGEKTGRIYEARETGDVFAGFISVGKFKKMTK</sequence>
<feature type="compositionally biased region" description="Basic and acidic residues" evidence="1">
    <location>
        <begin position="95"/>
        <end position="120"/>
    </location>
</feature>
<reference evidence="2" key="1">
    <citation type="journal article" date="2020" name="Nature">
        <title>Giant virus diversity and host interactions through global metagenomics.</title>
        <authorList>
            <person name="Schulz F."/>
            <person name="Roux S."/>
            <person name="Paez-Espino D."/>
            <person name="Jungbluth S."/>
            <person name="Walsh D.A."/>
            <person name="Denef V.J."/>
            <person name="McMahon K.D."/>
            <person name="Konstantinidis K.T."/>
            <person name="Eloe-Fadrosh E.A."/>
            <person name="Kyrpides N.C."/>
            <person name="Woyke T."/>
        </authorList>
    </citation>
    <scope>NUCLEOTIDE SEQUENCE</scope>
    <source>
        <strain evidence="2">GVMAG-M-3300009151-50</strain>
    </source>
</reference>
<feature type="region of interest" description="Disordered" evidence="1">
    <location>
        <begin position="95"/>
        <end position="145"/>
    </location>
</feature>
<feature type="compositionally biased region" description="Basic and acidic residues" evidence="1">
    <location>
        <begin position="135"/>
        <end position="145"/>
    </location>
</feature>
<name>A0A6C0EP28_9ZZZZ</name>
<evidence type="ECO:0000313" key="2">
    <source>
        <dbReference type="EMBL" id="QHT30946.1"/>
    </source>
</evidence>
<organism evidence="2">
    <name type="scientific">viral metagenome</name>
    <dbReference type="NCBI Taxonomy" id="1070528"/>
    <lineage>
        <taxon>unclassified sequences</taxon>
        <taxon>metagenomes</taxon>
        <taxon>organismal metagenomes</taxon>
    </lineage>
</organism>
<accession>A0A6C0EP28</accession>
<dbReference type="AlphaFoldDB" id="A0A6C0EP28"/>
<evidence type="ECO:0000256" key="1">
    <source>
        <dbReference type="SAM" id="MobiDB-lite"/>
    </source>
</evidence>